<evidence type="ECO:0000313" key="5">
    <source>
        <dbReference type="EMBL" id="RGV65692.1"/>
    </source>
</evidence>
<gene>
    <name evidence="5" type="ORF">DWW07_03845</name>
</gene>
<evidence type="ECO:0000256" key="2">
    <source>
        <dbReference type="ARBA" id="ARBA00024438"/>
    </source>
</evidence>
<name>A0A395XCA7_9FIRM</name>
<evidence type="ECO:0000256" key="1">
    <source>
        <dbReference type="ARBA" id="ARBA00024353"/>
    </source>
</evidence>
<comment type="caution">
    <text evidence="5">The sequence shown here is derived from an EMBL/GenBank/DDBJ whole genome shotgun (WGS) entry which is preliminary data.</text>
</comment>
<dbReference type="Gene3D" id="1.10.10.1320">
    <property type="entry name" value="Anti-sigma factor, zinc-finger domain"/>
    <property type="match status" value="1"/>
</dbReference>
<keyword evidence="3" id="KW-0812">Transmembrane</keyword>
<evidence type="ECO:0000256" key="3">
    <source>
        <dbReference type="SAM" id="Phobius"/>
    </source>
</evidence>
<accession>A0A395XCA7</accession>
<dbReference type="Pfam" id="PF13490">
    <property type="entry name" value="zf-HC2"/>
    <property type="match status" value="1"/>
</dbReference>
<sequence>MILKKGGRTLSGIDCRQAETLVARYIKHTLSTDELEEFLDHIEHCSSCYDELETYFIVHEAIQQLDEKEDGTVLDFRELLEQDIRRSRRYIRQKRWLHFLYVIFFMAVVIAAASFVVFLVMEVTHFL</sequence>
<dbReference type="AlphaFoldDB" id="A0A395XCA7"/>
<keyword evidence="3" id="KW-1133">Transmembrane helix</keyword>
<dbReference type="InterPro" id="IPR041916">
    <property type="entry name" value="Anti_sigma_zinc_sf"/>
</dbReference>
<comment type="similarity">
    <text evidence="1">Belongs to the zinc-associated anti-sigma factor (ZAS) superfamily. Anti-sigma-W factor family.</text>
</comment>
<feature type="domain" description="Putative zinc-finger" evidence="4">
    <location>
        <begin position="15"/>
        <end position="48"/>
    </location>
</feature>
<dbReference type="InterPro" id="IPR027383">
    <property type="entry name" value="Znf_put"/>
</dbReference>
<dbReference type="EMBL" id="QRZI01000002">
    <property type="protein sequence ID" value="RGV65692.1"/>
    <property type="molecule type" value="Genomic_DNA"/>
</dbReference>
<dbReference type="Proteomes" id="UP000265828">
    <property type="component" value="Unassembled WGS sequence"/>
</dbReference>
<evidence type="ECO:0000259" key="4">
    <source>
        <dbReference type="Pfam" id="PF13490"/>
    </source>
</evidence>
<proteinExistence type="inferred from homology"/>
<keyword evidence="3" id="KW-0472">Membrane</keyword>
<organism evidence="5 6">
    <name type="scientific">Blautia obeum</name>
    <dbReference type="NCBI Taxonomy" id="40520"/>
    <lineage>
        <taxon>Bacteria</taxon>
        <taxon>Bacillati</taxon>
        <taxon>Bacillota</taxon>
        <taxon>Clostridia</taxon>
        <taxon>Lachnospirales</taxon>
        <taxon>Lachnospiraceae</taxon>
        <taxon>Blautia</taxon>
    </lineage>
</organism>
<protein>
    <recommendedName>
        <fullName evidence="2">Anti-sigma-W factor RsiW</fullName>
    </recommendedName>
</protein>
<reference evidence="5 6" key="1">
    <citation type="submission" date="2018-08" db="EMBL/GenBank/DDBJ databases">
        <title>A genome reference for cultivated species of the human gut microbiota.</title>
        <authorList>
            <person name="Zou Y."/>
            <person name="Xue W."/>
            <person name="Luo G."/>
        </authorList>
    </citation>
    <scope>NUCLEOTIDE SEQUENCE [LARGE SCALE GENOMIC DNA]</scope>
    <source>
        <strain evidence="5 6">AF14-23</strain>
    </source>
</reference>
<evidence type="ECO:0000313" key="6">
    <source>
        <dbReference type="Proteomes" id="UP000265828"/>
    </source>
</evidence>
<feature type="transmembrane region" description="Helical" evidence="3">
    <location>
        <begin position="96"/>
        <end position="121"/>
    </location>
</feature>